<dbReference type="Pfam" id="PF04138">
    <property type="entry name" value="GtrA_DPMS_TM"/>
    <property type="match status" value="1"/>
</dbReference>
<comment type="similarity">
    <text evidence="7">Belongs to the gtrA family.</text>
</comment>
<reference evidence="10 11" key="1">
    <citation type="submission" date="2024-02" db="EMBL/GenBank/DDBJ databases">
        <title>First report Erwinia aphidicola in onion in Chile.</title>
        <authorList>
            <person name="Valenzuela M."/>
            <person name="Pena M."/>
            <person name="Dutta B."/>
        </authorList>
    </citation>
    <scope>NUCLEOTIDE SEQUENCE [LARGE SCALE GENOMIC DNA]</scope>
    <source>
        <strain evidence="10 11">QCJ3A</strain>
    </source>
</reference>
<dbReference type="PIRSF" id="PIRSF006298">
    <property type="entry name" value="GtrA_prd"/>
    <property type="match status" value="1"/>
</dbReference>
<evidence type="ECO:0000256" key="8">
    <source>
        <dbReference type="SAM" id="Phobius"/>
    </source>
</evidence>
<proteinExistence type="inferred from homology"/>
<evidence type="ECO:0000256" key="3">
    <source>
        <dbReference type="ARBA" id="ARBA00022692"/>
    </source>
</evidence>
<protein>
    <recommendedName>
        <fullName evidence="7">Bactoprenol-linked glucose translocase</fullName>
    </recommendedName>
</protein>
<feature type="transmembrane region" description="Helical" evidence="8">
    <location>
        <begin position="66"/>
        <end position="83"/>
    </location>
</feature>
<evidence type="ECO:0000256" key="7">
    <source>
        <dbReference type="PIRNR" id="PIRNR006298"/>
    </source>
</evidence>
<organism evidence="10 11">
    <name type="scientific">Erwinia aphidicola</name>
    <dbReference type="NCBI Taxonomy" id="68334"/>
    <lineage>
        <taxon>Bacteria</taxon>
        <taxon>Pseudomonadati</taxon>
        <taxon>Pseudomonadota</taxon>
        <taxon>Gammaproteobacteria</taxon>
        <taxon>Enterobacterales</taxon>
        <taxon>Erwiniaceae</taxon>
        <taxon>Erwinia</taxon>
    </lineage>
</organism>
<keyword evidence="3 8" id="KW-0812">Transmembrane</keyword>
<dbReference type="EMBL" id="JBANEI010000012">
    <property type="protein sequence ID" value="MEI2683272.1"/>
    <property type="molecule type" value="Genomic_DNA"/>
</dbReference>
<dbReference type="InterPro" id="IPR007267">
    <property type="entry name" value="GtrA_DPMS_TM"/>
</dbReference>
<keyword evidence="2 7" id="KW-0813">Transport</keyword>
<evidence type="ECO:0000313" key="11">
    <source>
        <dbReference type="Proteomes" id="UP001306592"/>
    </source>
</evidence>
<feature type="transmembrane region" description="Helical" evidence="8">
    <location>
        <begin position="35"/>
        <end position="54"/>
    </location>
</feature>
<dbReference type="Proteomes" id="UP001306592">
    <property type="component" value="Unassembled WGS sequence"/>
</dbReference>
<keyword evidence="4 8" id="KW-1133">Transmembrane helix</keyword>
<feature type="transmembrane region" description="Helical" evidence="8">
    <location>
        <begin position="12"/>
        <end position="29"/>
    </location>
</feature>
<comment type="function">
    <text evidence="6 7">Involved in O antigen modification. Involved in the translocation of bactoprenol-linked glucose across the cytoplasmic membrane.</text>
</comment>
<comment type="caution">
    <text evidence="10">The sequence shown here is derived from an EMBL/GenBank/DDBJ whole genome shotgun (WGS) entry which is preliminary data.</text>
</comment>
<keyword evidence="11" id="KW-1185">Reference proteome</keyword>
<feature type="domain" description="GtrA/DPMS transmembrane" evidence="9">
    <location>
        <begin position="7"/>
        <end position="115"/>
    </location>
</feature>
<accession>A0ABU8DJS9</accession>
<evidence type="ECO:0000256" key="1">
    <source>
        <dbReference type="ARBA" id="ARBA00004141"/>
    </source>
</evidence>
<dbReference type="InterPro" id="IPR016480">
    <property type="entry name" value="Glc_translocase_bactprenl-link"/>
</dbReference>
<evidence type="ECO:0000256" key="2">
    <source>
        <dbReference type="ARBA" id="ARBA00022448"/>
    </source>
</evidence>
<evidence type="ECO:0000256" key="5">
    <source>
        <dbReference type="ARBA" id="ARBA00023136"/>
    </source>
</evidence>
<evidence type="ECO:0000256" key="6">
    <source>
        <dbReference type="ARBA" id="ARBA00025595"/>
    </source>
</evidence>
<dbReference type="RefSeq" id="WP_336203428.1">
    <property type="nucleotide sequence ID" value="NZ_JBANEI010000012.1"/>
</dbReference>
<evidence type="ECO:0000259" key="9">
    <source>
        <dbReference type="Pfam" id="PF04138"/>
    </source>
</evidence>
<dbReference type="PANTHER" id="PTHR38459:SF1">
    <property type="entry name" value="PROPHAGE BACTOPRENOL-LINKED GLUCOSE TRANSLOCASE HOMOLOG"/>
    <property type="match status" value="1"/>
</dbReference>
<dbReference type="InterPro" id="IPR051401">
    <property type="entry name" value="GtrA_CellWall_Glycosyl"/>
</dbReference>
<comment type="subcellular location">
    <subcellularLocation>
        <location evidence="1">Membrane</location>
        <topology evidence="1">Multi-pass membrane protein</topology>
    </subcellularLocation>
</comment>
<keyword evidence="5 8" id="KW-0472">Membrane</keyword>
<dbReference type="PANTHER" id="PTHR38459">
    <property type="entry name" value="PROPHAGE BACTOPRENOL-LINKED GLUCOSE TRANSLOCASE HOMOLOG"/>
    <property type="match status" value="1"/>
</dbReference>
<sequence length="119" mass="13521">MYKLFARYASVGMINTAIHWIFFIIIHWLGANQAMSNMLAFLIAVTFSFFANARFTFKKKATSGRYFIYLAFMGAMATGIGQVSDSLNLPSIFTLVSFSAVSLITGFFYSNYIVFRERK</sequence>
<evidence type="ECO:0000313" key="10">
    <source>
        <dbReference type="EMBL" id="MEI2683272.1"/>
    </source>
</evidence>
<gene>
    <name evidence="10" type="ORF">V8N49_16605</name>
</gene>
<name>A0ABU8DJS9_ERWAP</name>
<evidence type="ECO:0000256" key="4">
    <source>
        <dbReference type="ARBA" id="ARBA00022989"/>
    </source>
</evidence>
<feature type="transmembrane region" description="Helical" evidence="8">
    <location>
        <begin position="89"/>
        <end position="109"/>
    </location>
</feature>